<dbReference type="SUPFAM" id="SSF103025">
    <property type="entry name" value="Folate-binding domain"/>
    <property type="match status" value="1"/>
</dbReference>
<dbReference type="GO" id="GO:0002098">
    <property type="term" value="P:tRNA wobble uridine modification"/>
    <property type="evidence" value="ECO:0007669"/>
    <property type="project" value="TreeGrafter"/>
</dbReference>
<dbReference type="GO" id="GO:0003924">
    <property type="term" value="F:GTPase activity"/>
    <property type="evidence" value="ECO:0007669"/>
    <property type="project" value="UniProtKB-UniRule"/>
</dbReference>
<evidence type="ECO:0000256" key="1">
    <source>
        <dbReference type="ARBA" id="ARBA00011043"/>
    </source>
</evidence>
<keyword evidence="6 7" id="KW-0342">GTP-binding</keyword>
<evidence type="ECO:0000256" key="3">
    <source>
        <dbReference type="ARBA" id="ARBA00022741"/>
    </source>
</evidence>
<evidence type="ECO:0000259" key="8">
    <source>
        <dbReference type="Pfam" id="PF01926"/>
    </source>
</evidence>
<comment type="caution">
    <text evidence="7">Lacks conserved residue(s) required for the propagation of feature annotation.</text>
</comment>
<comment type="subunit">
    <text evidence="7">Homodimer. Heterotetramer of two MnmE and two MnmG subunits.</text>
</comment>
<keyword evidence="3 7" id="KW-0547">Nucleotide-binding</keyword>
<dbReference type="NCBIfam" id="TIGR00231">
    <property type="entry name" value="small_GTP"/>
    <property type="match status" value="1"/>
</dbReference>
<dbReference type="CDD" id="cd14858">
    <property type="entry name" value="TrmE_N"/>
    <property type="match status" value="1"/>
</dbReference>
<evidence type="ECO:0000256" key="5">
    <source>
        <dbReference type="ARBA" id="ARBA00022958"/>
    </source>
</evidence>
<dbReference type="RefSeq" id="WP_121102131.1">
    <property type="nucleotide sequence ID" value="NZ_RBII01000002.1"/>
</dbReference>
<feature type="domain" description="GTP-binding protein TrmE N-terminal" evidence="9">
    <location>
        <begin position="19"/>
        <end position="132"/>
    </location>
</feature>
<dbReference type="InParanoid" id="A0A420WEM9"/>
<dbReference type="Gene3D" id="3.30.1360.120">
    <property type="entry name" value="Probable tRNA modification gtpase trme, domain 1"/>
    <property type="match status" value="1"/>
</dbReference>
<keyword evidence="7" id="KW-0479">Metal-binding</keyword>
<comment type="similarity">
    <text evidence="1 7">Belongs to the TRAFAC class TrmE-Era-EngA-EngB-Septin-like GTPase superfamily. TrmE GTPase family.</text>
</comment>
<comment type="function">
    <text evidence="7">Exhibits a very high intrinsic GTPase hydrolysis rate. Involved in the addition of a carboxymethylaminomethyl (cmnm) group at the wobble position (U34) of certain tRNAs, forming tRNA-cmnm(5)s(2)U34.</text>
</comment>
<dbReference type="InterPro" id="IPR004520">
    <property type="entry name" value="GTPase_MnmE"/>
</dbReference>
<dbReference type="GO" id="GO:0030488">
    <property type="term" value="P:tRNA methylation"/>
    <property type="evidence" value="ECO:0007669"/>
    <property type="project" value="TreeGrafter"/>
</dbReference>
<evidence type="ECO:0000256" key="4">
    <source>
        <dbReference type="ARBA" id="ARBA00022801"/>
    </source>
</evidence>
<feature type="domain" description="MnmE helical" evidence="10">
    <location>
        <begin position="135"/>
        <end position="458"/>
    </location>
</feature>
<feature type="binding site" evidence="7">
    <location>
        <position position="461"/>
    </location>
    <ligand>
        <name>(6S)-5-formyl-5,6,7,8-tetrahydrofolate</name>
        <dbReference type="ChEBI" id="CHEBI:57457"/>
    </ligand>
</feature>
<name>A0A420WEM9_9PROT</name>
<dbReference type="GO" id="GO:0046872">
    <property type="term" value="F:metal ion binding"/>
    <property type="evidence" value="ECO:0007669"/>
    <property type="project" value="UniProtKB-KW"/>
</dbReference>
<dbReference type="EMBL" id="RBII01000002">
    <property type="protein sequence ID" value="RKQ69440.1"/>
    <property type="molecule type" value="Genomic_DNA"/>
</dbReference>
<dbReference type="SUPFAM" id="SSF116878">
    <property type="entry name" value="TrmE connector domain"/>
    <property type="match status" value="1"/>
</dbReference>
<gene>
    <name evidence="7" type="primary">mnmE</name>
    <name evidence="7" type="synonym">trmE</name>
    <name evidence="11" type="ORF">DES40_2241</name>
</gene>
<dbReference type="PANTHER" id="PTHR42714">
    <property type="entry name" value="TRNA MODIFICATION GTPASE GTPBP3"/>
    <property type="match status" value="1"/>
</dbReference>
<dbReference type="HAMAP" id="MF_00379">
    <property type="entry name" value="GTPase_MnmE"/>
    <property type="match status" value="1"/>
</dbReference>
<dbReference type="CDD" id="cd04164">
    <property type="entry name" value="trmE"/>
    <property type="match status" value="1"/>
</dbReference>
<proteinExistence type="inferred from homology"/>
<keyword evidence="4 7" id="KW-0378">Hydrolase</keyword>
<feature type="binding site" evidence="7">
    <location>
        <position position="132"/>
    </location>
    <ligand>
        <name>(6S)-5-formyl-5,6,7,8-tetrahydrofolate</name>
        <dbReference type="ChEBI" id="CHEBI:57457"/>
    </ligand>
</feature>
<dbReference type="Pfam" id="PF10396">
    <property type="entry name" value="TrmE_N"/>
    <property type="match status" value="1"/>
</dbReference>
<dbReference type="OrthoDB" id="9805918at2"/>
<dbReference type="FunCoup" id="A0A420WEM9">
    <property type="interactions" value="543"/>
</dbReference>
<dbReference type="Proteomes" id="UP000282211">
    <property type="component" value="Unassembled WGS sequence"/>
</dbReference>
<feature type="binding site" evidence="7">
    <location>
        <position position="36"/>
    </location>
    <ligand>
        <name>(6S)-5-formyl-5,6,7,8-tetrahydrofolate</name>
        <dbReference type="ChEBI" id="CHEBI:57457"/>
    </ligand>
</feature>
<keyword evidence="7" id="KW-0963">Cytoplasm</keyword>
<dbReference type="InterPro" id="IPR027368">
    <property type="entry name" value="MnmE_dom2"/>
</dbReference>
<evidence type="ECO:0000259" key="9">
    <source>
        <dbReference type="Pfam" id="PF10396"/>
    </source>
</evidence>
<dbReference type="InterPro" id="IPR031168">
    <property type="entry name" value="G_TrmE"/>
</dbReference>
<dbReference type="FunFam" id="3.30.1360.120:FF:000007">
    <property type="entry name" value="tRNA modification GTPase GTPBP3, mitochondrial"/>
    <property type="match status" value="1"/>
</dbReference>
<dbReference type="GO" id="GO:0005737">
    <property type="term" value="C:cytoplasm"/>
    <property type="evidence" value="ECO:0007669"/>
    <property type="project" value="UniProtKB-SubCell"/>
</dbReference>
<keyword evidence="12" id="KW-1185">Reference proteome</keyword>
<feature type="binding site" evidence="7">
    <location>
        <begin position="283"/>
        <end position="286"/>
    </location>
    <ligand>
        <name>GTP</name>
        <dbReference type="ChEBI" id="CHEBI:37565"/>
    </ligand>
</feature>
<reference evidence="11 12" key="1">
    <citation type="submission" date="2018-10" db="EMBL/GenBank/DDBJ databases">
        <title>Genomic Encyclopedia of Type Strains, Phase IV (KMG-IV): sequencing the most valuable type-strain genomes for metagenomic binning, comparative biology and taxonomic classification.</title>
        <authorList>
            <person name="Goeker M."/>
        </authorList>
    </citation>
    <scope>NUCLEOTIDE SEQUENCE [LARGE SCALE GENOMIC DNA]</scope>
    <source>
        <strain evidence="11 12">DSM 22008</strain>
    </source>
</reference>
<dbReference type="EC" id="3.6.-.-" evidence="7"/>
<dbReference type="InterPro" id="IPR006073">
    <property type="entry name" value="GTP-bd"/>
</dbReference>
<keyword evidence="2 7" id="KW-0819">tRNA processing</keyword>
<feature type="binding site" evidence="7">
    <location>
        <position position="243"/>
    </location>
    <ligand>
        <name>Mg(2+)</name>
        <dbReference type="ChEBI" id="CHEBI:18420"/>
    </ligand>
</feature>
<evidence type="ECO:0000313" key="11">
    <source>
        <dbReference type="EMBL" id="RKQ69440.1"/>
    </source>
</evidence>
<feature type="binding site" evidence="7">
    <location>
        <position position="264"/>
    </location>
    <ligand>
        <name>Mg(2+)</name>
        <dbReference type="ChEBI" id="CHEBI:18420"/>
    </ligand>
</feature>
<protein>
    <recommendedName>
        <fullName evidence="7">tRNA modification GTPase MnmE</fullName>
        <ecNumber evidence="7">3.6.-.-</ecNumber>
    </recommendedName>
</protein>
<accession>A0A420WEM9</accession>
<dbReference type="InterPro" id="IPR005225">
    <property type="entry name" value="Small_GTP-bd"/>
</dbReference>
<comment type="subcellular location">
    <subcellularLocation>
        <location evidence="7">Cytoplasm</location>
    </subcellularLocation>
</comment>
<dbReference type="Gene3D" id="1.20.120.430">
    <property type="entry name" value="tRNA modification GTPase MnmE domain 2"/>
    <property type="match status" value="1"/>
</dbReference>
<dbReference type="AlphaFoldDB" id="A0A420WEM9"/>
<organism evidence="11 12">
    <name type="scientific">Litorimonas taeanensis</name>
    <dbReference type="NCBI Taxonomy" id="568099"/>
    <lineage>
        <taxon>Bacteria</taxon>
        <taxon>Pseudomonadati</taxon>
        <taxon>Pseudomonadota</taxon>
        <taxon>Alphaproteobacteria</taxon>
        <taxon>Maricaulales</taxon>
        <taxon>Robiginitomaculaceae</taxon>
    </lineage>
</organism>
<keyword evidence="7" id="KW-0460">Magnesium</keyword>
<keyword evidence="5 7" id="KW-0630">Potassium</keyword>
<dbReference type="NCBIfam" id="NF003661">
    <property type="entry name" value="PRK05291.1-3"/>
    <property type="match status" value="1"/>
</dbReference>
<dbReference type="GO" id="GO:0005525">
    <property type="term" value="F:GTP binding"/>
    <property type="evidence" value="ECO:0007669"/>
    <property type="project" value="UniProtKB-UniRule"/>
</dbReference>
<comment type="caution">
    <text evidence="11">The sequence shown here is derived from an EMBL/GenBank/DDBJ whole genome shotgun (WGS) entry which is preliminary data.</text>
</comment>
<feature type="binding site" evidence="7">
    <location>
        <position position="93"/>
    </location>
    <ligand>
        <name>(6S)-5-formyl-5,6,7,8-tetrahydrofolate</name>
        <dbReference type="ChEBI" id="CHEBI:57457"/>
    </ligand>
</feature>
<feature type="domain" description="G" evidence="8">
    <location>
        <begin position="231"/>
        <end position="329"/>
    </location>
</feature>
<feature type="binding site" evidence="7">
    <location>
        <begin position="239"/>
        <end position="244"/>
    </location>
    <ligand>
        <name>GTP</name>
        <dbReference type="ChEBI" id="CHEBI:37565"/>
    </ligand>
</feature>
<dbReference type="InterPro" id="IPR025867">
    <property type="entry name" value="MnmE_helical"/>
</dbReference>
<evidence type="ECO:0000256" key="7">
    <source>
        <dbReference type="HAMAP-Rule" id="MF_00379"/>
    </source>
</evidence>
<sequence>MKTPVQFDKSTPIKGAAETIFSLSSAPGRSGVSVFRVSGPACEAVIRALTLQKCPKPRYAALRTLWDGSNPIDEALTLWFPAPASFTGENCVEFQTHGSAAVVQGLSRALLALGLKQADPGEFTRRAVQNGKMDLTEAEGLADLIDAQSEGQRVQALRQMGGGLRELYEGWRENILDALAQIEGEIDFPDEGDIPDGLSHRAYEPLTKLILDMQKARQDMGRGAAVRSGLDIAIIGAPNAGKSTLINALTRRDIAITSPEAGTTRDIVEAQMIMAGLPITLSDTAGLRDTDNVIEAEGVRRAKKRSSEAEITIYVVRLGFTEFDPSIMASLSDNDIIYINTSGLDDDLQSALDISLQYPAQTIHSNLVDDDGEVVIYQRLERIISDNFSIGQEAGLTRERHGDCVLRAEGALERARSQLGISPELAGDDLRSALRAISELAGESDIEAVFDRIFSRFCVGK</sequence>
<evidence type="ECO:0000256" key="6">
    <source>
        <dbReference type="ARBA" id="ARBA00023134"/>
    </source>
</evidence>
<feature type="binding site" evidence="7">
    <location>
        <begin position="258"/>
        <end position="264"/>
    </location>
    <ligand>
        <name>GTP</name>
        <dbReference type="ChEBI" id="CHEBI:37565"/>
    </ligand>
</feature>
<dbReference type="Pfam" id="PF01926">
    <property type="entry name" value="MMR_HSR1"/>
    <property type="match status" value="1"/>
</dbReference>
<dbReference type="Pfam" id="PF12631">
    <property type="entry name" value="MnmE_helical"/>
    <property type="match status" value="1"/>
</dbReference>
<evidence type="ECO:0000313" key="12">
    <source>
        <dbReference type="Proteomes" id="UP000282211"/>
    </source>
</evidence>
<dbReference type="PANTHER" id="PTHR42714:SF2">
    <property type="entry name" value="TRNA MODIFICATION GTPASE GTPBP3, MITOCHONDRIAL"/>
    <property type="match status" value="1"/>
</dbReference>
<dbReference type="InterPro" id="IPR018948">
    <property type="entry name" value="GTP-bd_TrmE_N"/>
</dbReference>
<dbReference type="Gene3D" id="3.40.50.300">
    <property type="entry name" value="P-loop containing nucleotide triphosphate hydrolases"/>
    <property type="match status" value="1"/>
</dbReference>
<evidence type="ECO:0000259" key="10">
    <source>
        <dbReference type="Pfam" id="PF12631"/>
    </source>
</evidence>
<evidence type="ECO:0000256" key="2">
    <source>
        <dbReference type="ARBA" id="ARBA00022694"/>
    </source>
</evidence>
<dbReference type="InterPro" id="IPR027266">
    <property type="entry name" value="TrmE/GcvT-like"/>
</dbReference>
<comment type="cofactor">
    <cofactor evidence="7">
        <name>K(+)</name>
        <dbReference type="ChEBI" id="CHEBI:29103"/>
    </cofactor>
    <text evidence="7">Binds 1 potassium ion per subunit.</text>
</comment>
<dbReference type="InterPro" id="IPR027417">
    <property type="entry name" value="P-loop_NTPase"/>
</dbReference>
<dbReference type="SUPFAM" id="SSF52540">
    <property type="entry name" value="P-loop containing nucleoside triphosphate hydrolases"/>
    <property type="match status" value="1"/>
</dbReference>